<reference evidence="1" key="1">
    <citation type="journal article" date="2023" name="Insect Mol. Biol.">
        <title>Genome sequencing provides insights into the evolution of gene families encoding plant cell wall-degrading enzymes in longhorned beetles.</title>
        <authorList>
            <person name="Shin N.R."/>
            <person name="Okamura Y."/>
            <person name="Kirsch R."/>
            <person name="Pauchet Y."/>
        </authorList>
    </citation>
    <scope>NUCLEOTIDE SEQUENCE</scope>
    <source>
        <strain evidence="1">MMC_N1</strain>
    </source>
</reference>
<organism evidence="1 2">
    <name type="scientific">Molorchus minor</name>
    <dbReference type="NCBI Taxonomy" id="1323400"/>
    <lineage>
        <taxon>Eukaryota</taxon>
        <taxon>Metazoa</taxon>
        <taxon>Ecdysozoa</taxon>
        <taxon>Arthropoda</taxon>
        <taxon>Hexapoda</taxon>
        <taxon>Insecta</taxon>
        <taxon>Pterygota</taxon>
        <taxon>Neoptera</taxon>
        <taxon>Endopterygota</taxon>
        <taxon>Coleoptera</taxon>
        <taxon>Polyphaga</taxon>
        <taxon>Cucujiformia</taxon>
        <taxon>Chrysomeloidea</taxon>
        <taxon>Cerambycidae</taxon>
        <taxon>Lamiinae</taxon>
        <taxon>Monochamini</taxon>
        <taxon>Molorchus</taxon>
    </lineage>
</organism>
<dbReference type="EMBL" id="JAPWTJ010001691">
    <property type="protein sequence ID" value="KAJ8969923.1"/>
    <property type="molecule type" value="Genomic_DNA"/>
</dbReference>
<proteinExistence type="predicted"/>
<protein>
    <submittedName>
        <fullName evidence="1">Uncharacterized protein</fullName>
    </submittedName>
</protein>
<gene>
    <name evidence="1" type="ORF">NQ317_016188</name>
</gene>
<evidence type="ECO:0000313" key="2">
    <source>
        <dbReference type="Proteomes" id="UP001162164"/>
    </source>
</evidence>
<accession>A0ABQ9J0U2</accession>
<name>A0ABQ9J0U2_9CUCU</name>
<dbReference type="Proteomes" id="UP001162164">
    <property type="component" value="Unassembled WGS sequence"/>
</dbReference>
<sequence length="72" mass="8067">MPLMSPSETSPNYLLSPLPFDREKKLPVKLFGERLKSIRPAKRKASKSTIRMINMTMSQVMGTLEANSVKTG</sequence>
<evidence type="ECO:0000313" key="1">
    <source>
        <dbReference type="EMBL" id="KAJ8969923.1"/>
    </source>
</evidence>
<comment type="caution">
    <text evidence="1">The sequence shown here is derived from an EMBL/GenBank/DDBJ whole genome shotgun (WGS) entry which is preliminary data.</text>
</comment>
<keyword evidence="2" id="KW-1185">Reference proteome</keyword>